<accession>A0A517YE73</accession>
<name>A0A517YE73_9BACT</name>
<dbReference type="EMBL" id="CP036274">
    <property type="protein sequence ID" value="QDU28507.1"/>
    <property type="molecule type" value="Genomic_DNA"/>
</dbReference>
<reference evidence="1 2" key="1">
    <citation type="submission" date="2019-02" db="EMBL/GenBank/DDBJ databases">
        <title>Deep-cultivation of Planctomycetes and their phenomic and genomic characterization uncovers novel biology.</title>
        <authorList>
            <person name="Wiegand S."/>
            <person name="Jogler M."/>
            <person name="Boedeker C."/>
            <person name="Pinto D."/>
            <person name="Vollmers J."/>
            <person name="Rivas-Marin E."/>
            <person name="Kohn T."/>
            <person name="Peeters S.H."/>
            <person name="Heuer A."/>
            <person name="Rast P."/>
            <person name="Oberbeckmann S."/>
            <person name="Bunk B."/>
            <person name="Jeske O."/>
            <person name="Meyerdierks A."/>
            <person name="Storesund J.E."/>
            <person name="Kallscheuer N."/>
            <person name="Luecker S."/>
            <person name="Lage O.M."/>
            <person name="Pohl T."/>
            <person name="Merkel B.J."/>
            <person name="Hornburger P."/>
            <person name="Mueller R.-W."/>
            <person name="Bruemmer F."/>
            <person name="Labrenz M."/>
            <person name="Spormann A.M."/>
            <person name="Op den Camp H."/>
            <person name="Overmann J."/>
            <person name="Amann R."/>
            <person name="Jetten M.S.M."/>
            <person name="Mascher T."/>
            <person name="Medema M.H."/>
            <person name="Devos D.P."/>
            <person name="Kaster A.-K."/>
            <person name="Ovreas L."/>
            <person name="Rohde M."/>
            <person name="Galperin M.Y."/>
            <person name="Jogler C."/>
        </authorList>
    </citation>
    <scope>NUCLEOTIDE SEQUENCE [LARGE SCALE GENOMIC DNA]</scope>
    <source>
        <strain evidence="1 2">ETA_A8</strain>
    </source>
</reference>
<dbReference type="Proteomes" id="UP000315017">
    <property type="component" value="Chromosome"/>
</dbReference>
<dbReference type="RefSeq" id="WP_145090914.1">
    <property type="nucleotide sequence ID" value="NZ_CP036274.1"/>
</dbReference>
<keyword evidence="2" id="KW-1185">Reference proteome</keyword>
<gene>
    <name evidence="1" type="ORF">ETAA8_36090</name>
</gene>
<proteinExistence type="predicted"/>
<dbReference type="AlphaFoldDB" id="A0A517YE73"/>
<evidence type="ECO:0000313" key="2">
    <source>
        <dbReference type="Proteomes" id="UP000315017"/>
    </source>
</evidence>
<protein>
    <submittedName>
        <fullName evidence="1">Uncharacterized protein</fullName>
    </submittedName>
</protein>
<sequence>MLITSAVVSFQWPLPPDGFQWRDLRPVSDSWSVERKSDRVLVSNDFRMSFLGLNTKSIKYQPLDSSGLFRELAALDPSPEAIQQFANRYGALTGGRLFVPQDKEERMLKPTSDVRLSRYYEEALFAGMTEAKTTIKHWVMRGAVFGDSLGYWREEIHKLRALIGLWDSLRNSNRSGIEKFAQFGWNGKLRTINVVDEDGKALARVRTFTQEASAKLTLAAAAEHALTDVLSDLTANTSGILLFPHESRYRRKLAIVPKSLRDAIWLQFALAVLENKKYRSCEVCGKSFEVSPQVARTTRTLCSSACKQKAHRLRRDQCVKFAEQGLTAKQIAKRVGSQLSTVENWLQEFKEKK</sequence>
<evidence type="ECO:0000313" key="1">
    <source>
        <dbReference type="EMBL" id="QDU28507.1"/>
    </source>
</evidence>
<dbReference type="KEGG" id="aagg:ETAA8_36090"/>
<organism evidence="1 2">
    <name type="scientific">Anatilimnocola aggregata</name>
    <dbReference type="NCBI Taxonomy" id="2528021"/>
    <lineage>
        <taxon>Bacteria</taxon>
        <taxon>Pseudomonadati</taxon>
        <taxon>Planctomycetota</taxon>
        <taxon>Planctomycetia</taxon>
        <taxon>Pirellulales</taxon>
        <taxon>Pirellulaceae</taxon>
        <taxon>Anatilimnocola</taxon>
    </lineage>
</organism>